<evidence type="ECO:0000256" key="1">
    <source>
        <dbReference type="ARBA" id="ARBA00000436"/>
    </source>
</evidence>
<dbReference type="Gene3D" id="3.40.390.10">
    <property type="entry name" value="Collagenase (Catalytic Domain)"/>
    <property type="match status" value="1"/>
</dbReference>
<dbReference type="CDD" id="cd06457">
    <property type="entry name" value="M3A_MIP"/>
    <property type="match status" value="1"/>
</dbReference>
<keyword evidence="10" id="KW-0809">Transit peptide</keyword>
<proteinExistence type="inferred from homology"/>
<evidence type="ECO:0000256" key="15">
    <source>
        <dbReference type="RuleBase" id="RU003435"/>
    </source>
</evidence>
<dbReference type="Gene3D" id="1.10.1370.10">
    <property type="entry name" value="Neurolysin, domain 3"/>
    <property type="match status" value="1"/>
</dbReference>
<comment type="similarity">
    <text evidence="3 15">Belongs to the peptidase M3 family.</text>
</comment>
<reference evidence="17 18" key="1">
    <citation type="submission" date="2024-01" db="EMBL/GenBank/DDBJ databases">
        <authorList>
            <person name="Allen C."/>
            <person name="Tagirdzhanova G."/>
        </authorList>
    </citation>
    <scope>NUCLEOTIDE SEQUENCE [LARGE SCALE GENOMIC DNA]</scope>
</reference>
<dbReference type="InterPro" id="IPR024079">
    <property type="entry name" value="MetalloPept_cat_dom_sf"/>
</dbReference>
<keyword evidence="8 15" id="KW-0378">Hydrolase</keyword>
<comment type="subcellular location">
    <subcellularLocation>
        <location evidence="2">Mitochondrion matrix</location>
    </subcellularLocation>
</comment>
<sequence>MIKIARTRPRAWVCTQCLVHQQKQRRQPRRSFFWGTPAATTATAAAPEVAAQAAAHADLASAASVRTAPAAHGDSIAHDDATLRSIFDSTSAWKAFSAAGRAAADGRRVGLFRNAYLTEPEGFLRFTYASLNKAQRIVDKVARASTLDEYRQVVRDLDRLSDLLCRVIDLCDFVRTTPPDARTQQAASEAWAMTYQYMNQLNTTTHLNDQLGTAMANPDVVAGWSEEERTVAEMLKLDFTKSAVNLPQASRDRFVDLSQQISEVGSQFVDRMAPAQPWIELPSTACRGLDPVLARRFTTGRGLASTVRLPAVSAESALALRTIRDEDARKKIYYASRTASKTSVGLLEEMLGLRSELARLAGFDSYAHMALRDRMMAKSPESVHQFLTALSRRNAPLVEREVADLLAAKRRTTQSSAVHLNPWDKDFYMAALRRAAEAGGEGVGDVAPDVQQQQQHVVPKKRDGPLSHYFSLGTVMQGLSRLFQRLYGIRFVPRETPAGETWHPDVRRLDVVSDTEGHVAVLYCDLFYRDDKSPNPAHFTVRCSREIAADEIEEAATAQDQLQDALTSEPLAPHDAANDGMAISRDRATGAVKQLPTIALVCDFARSSGSGSRSSSLFGSGSTADEKPALLTYHEVETLFHEMGHAIHSVLARTSLQTVAGTRCATDLAELPSTLMEQFAADPDVLALFARHYETDAPVDYEQVAEGLRRARRFEGLDDENQIVLAMLDQAYHDGTTPLASGDGQGLGHGHGHGQSTAIFHSLQRAVMAGGGPVDPRGTCWQGFFGHLFGYGATYYSYLFDRVLAERVWRVVFAGGQAGGALRRENGEHLRDSLLRWGGSRDPWRCVSDALRDGRLAAGDEAAMAIVGSWGTSHRK</sequence>
<dbReference type="EC" id="3.4.24.59" evidence="4"/>
<evidence type="ECO:0000256" key="5">
    <source>
        <dbReference type="ARBA" id="ARBA00018046"/>
    </source>
</evidence>
<dbReference type="GO" id="GO:0004222">
    <property type="term" value="F:metalloendopeptidase activity"/>
    <property type="evidence" value="ECO:0007669"/>
    <property type="project" value="UniProtKB-EC"/>
</dbReference>
<comment type="caution">
    <text evidence="17">The sequence shown here is derived from an EMBL/GenBank/DDBJ whole genome shotgun (WGS) entry which is preliminary data.</text>
</comment>
<comment type="catalytic activity">
    <reaction evidence="1">
        <text>Release of an N-terminal octapeptide as second stage of processing of some proteins imported into the mitochondrion.</text>
        <dbReference type="EC" id="3.4.24.59"/>
    </reaction>
</comment>
<dbReference type="InterPro" id="IPR045090">
    <property type="entry name" value="Pept_M3A_M3B"/>
</dbReference>
<dbReference type="EMBL" id="CAWUHB010000010">
    <property type="protein sequence ID" value="CAK7215871.1"/>
    <property type="molecule type" value="Genomic_DNA"/>
</dbReference>
<evidence type="ECO:0000256" key="13">
    <source>
        <dbReference type="ARBA" id="ARBA00025208"/>
    </source>
</evidence>
<evidence type="ECO:0000256" key="3">
    <source>
        <dbReference type="ARBA" id="ARBA00006040"/>
    </source>
</evidence>
<comment type="function">
    <text evidence="13">Cleaves proteins, imported into the mitochondrion, to their mature size. While most mitochondrial precursor proteins are processed to the mature form in one step by mitochondrial processing peptidase (MPP), the sequential cleavage by MIP of an octapeptide after initial processing by MPP is a required step for a subgroup of nuclear-encoded precursor proteins destined for the matrix or the inner membrane.</text>
</comment>
<evidence type="ECO:0000256" key="12">
    <source>
        <dbReference type="ARBA" id="ARBA00023128"/>
    </source>
</evidence>
<organism evidence="17 18">
    <name type="scientific">Sporothrix curviconia</name>
    <dbReference type="NCBI Taxonomy" id="1260050"/>
    <lineage>
        <taxon>Eukaryota</taxon>
        <taxon>Fungi</taxon>
        <taxon>Dikarya</taxon>
        <taxon>Ascomycota</taxon>
        <taxon>Pezizomycotina</taxon>
        <taxon>Sordariomycetes</taxon>
        <taxon>Sordariomycetidae</taxon>
        <taxon>Ophiostomatales</taxon>
        <taxon>Ophiostomataceae</taxon>
        <taxon>Sporothrix</taxon>
    </lineage>
</organism>
<evidence type="ECO:0000256" key="9">
    <source>
        <dbReference type="ARBA" id="ARBA00022833"/>
    </source>
</evidence>
<evidence type="ECO:0000256" key="7">
    <source>
        <dbReference type="ARBA" id="ARBA00022723"/>
    </source>
</evidence>
<evidence type="ECO:0000256" key="14">
    <source>
        <dbReference type="ARBA" id="ARBA00032470"/>
    </source>
</evidence>
<feature type="domain" description="Peptidase M3A/M3B catalytic" evidence="16">
    <location>
        <begin position="322"/>
        <end position="434"/>
    </location>
</feature>
<dbReference type="InterPro" id="IPR033851">
    <property type="entry name" value="M3A_MIP"/>
</dbReference>
<evidence type="ECO:0000313" key="17">
    <source>
        <dbReference type="EMBL" id="CAK7215871.1"/>
    </source>
</evidence>
<dbReference type="Proteomes" id="UP001642405">
    <property type="component" value="Unassembled WGS sequence"/>
</dbReference>
<keyword evidence="12" id="KW-0496">Mitochondrion</keyword>
<evidence type="ECO:0000256" key="4">
    <source>
        <dbReference type="ARBA" id="ARBA00012441"/>
    </source>
</evidence>
<keyword evidence="11 15" id="KW-0482">Metalloprotease</keyword>
<gene>
    <name evidence="17" type="primary">OCT1_1</name>
    <name evidence="17" type="ORF">SCUCBS95973_002629</name>
</gene>
<dbReference type="PANTHER" id="PTHR11804:SF79">
    <property type="entry name" value="MITOCHONDRIAL INTERMEDIATE PEPTIDASE"/>
    <property type="match status" value="1"/>
</dbReference>
<evidence type="ECO:0000256" key="8">
    <source>
        <dbReference type="ARBA" id="ARBA00022801"/>
    </source>
</evidence>
<keyword evidence="9 15" id="KW-0862">Zinc</keyword>
<dbReference type="PANTHER" id="PTHR11804">
    <property type="entry name" value="PROTEASE M3 THIMET OLIGOPEPTIDASE-RELATED"/>
    <property type="match status" value="1"/>
</dbReference>
<name>A0ABP0B9H3_9PEZI</name>
<keyword evidence="6 15" id="KW-0645">Protease</keyword>
<evidence type="ECO:0000256" key="11">
    <source>
        <dbReference type="ARBA" id="ARBA00023049"/>
    </source>
</evidence>
<feature type="domain" description="Peptidase M3A/M3B catalytic" evidence="16">
    <location>
        <begin position="452"/>
        <end position="865"/>
    </location>
</feature>
<dbReference type="SUPFAM" id="SSF55486">
    <property type="entry name" value="Metalloproteases ('zincins'), catalytic domain"/>
    <property type="match status" value="1"/>
</dbReference>
<dbReference type="InterPro" id="IPR024077">
    <property type="entry name" value="Neurolysin/TOP_dom2"/>
</dbReference>
<accession>A0ABP0B9H3</accession>
<dbReference type="InterPro" id="IPR001567">
    <property type="entry name" value="Pept_M3A_M3B_dom"/>
</dbReference>
<dbReference type="Pfam" id="PF01432">
    <property type="entry name" value="Peptidase_M3"/>
    <property type="match status" value="2"/>
</dbReference>
<evidence type="ECO:0000259" key="16">
    <source>
        <dbReference type="Pfam" id="PF01432"/>
    </source>
</evidence>
<evidence type="ECO:0000313" key="18">
    <source>
        <dbReference type="Proteomes" id="UP001642405"/>
    </source>
</evidence>
<evidence type="ECO:0000256" key="10">
    <source>
        <dbReference type="ARBA" id="ARBA00022946"/>
    </source>
</evidence>
<keyword evidence="18" id="KW-1185">Reference proteome</keyword>
<evidence type="ECO:0000256" key="2">
    <source>
        <dbReference type="ARBA" id="ARBA00004305"/>
    </source>
</evidence>
<protein>
    <recommendedName>
        <fullName evidence="5">Mitochondrial intermediate peptidase</fullName>
        <ecNumber evidence="4">3.4.24.59</ecNumber>
    </recommendedName>
    <alternativeName>
        <fullName evidence="14">Octapeptidyl aminopeptidase</fullName>
    </alternativeName>
</protein>
<keyword evidence="7 15" id="KW-0479">Metal-binding</keyword>
<comment type="cofactor">
    <cofactor evidence="15">
        <name>Zn(2+)</name>
        <dbReference type="ChEBI" id="CHEBI:29105"/>
    </cofactor>
    <text evidence="15">Binds 1 zinc ion.</text>
</comment>
<evidence type="ECO:0000256" key="6">
    <source>
        <dbReference type="ARBA" id="ARBA00022670"/>
    </source>
</evidence>